<comment type="caution">
    <text evidence="1">The sequence shown here is derived from an EMBL/GenBank/DDBJ whole genome shotgun (WGS) entry which is preliminary data.</text>
</comment>
<dbReference type="Proteomes" id="UP000033725">
    <property type="component" value="Unassembled WGS sequence"/>
</dbReference>
<proteinExistence type="predicted"/>
<protein>
    <submittedName>
        <fullName evidence="1">Uncharacterized protein</fullName>
    </submittedName>
</protein>
<accession>A0A0F0KK86</accession>
<dbReference type="OrthoDB" id="5072045at2"/>
<evidence type="ECO:0000313" key="1">
    <source>
        <dbReference type="EMBL" id="KJL21302.1"/>
    </source>
</evidence>
<dbReference type="AlphaFoldDB" id="A0A0F0KK86"/>
<evidence type="ECO:0000313" key="2">
    <source>
        <dbReference type="Proteomes" id="UP000033725"/>
    </source>
</evidence>
<dbReference type="RefSeq" id="WP_045264182.1">
    <property type="nucleotide sequence ID" value="NZ_JYIV01000027.1"/>
</dbReference>
<gene>
    <name evidence="1" type="ORF">RN51_02317</name>
</gene>
<reference evidence="1 2" key="1">
    <citation type="submission" date="2015-02" db="EMBL/GenBank/DDBJ databases">
        <title>Draft genome sequences of ten Microbacterium spp. with emphasis on heavy metal contaminated environments.</title>
        <authorList>
            <person name="Corretto E."/>
        </authorList>
    </citation>
    <scope>NUCLEOTIDE SEQUENCE [LARGE SCALE GENOMIC DNA]</scope>
    <source>
        <strain evidence="1 2">BEL163</strain>
    </source>
</reference>
<sequence>MSERTTLQTLVTIDGASFILSPTQDAEQLCDDLEAAAASTGRVVRFEAAGDRLVRSLVTPHSHVIITEEHVTLDSDQAVLTLGLSGSWDLL</sequence>
<dbReference type="EMBL" id="JYIV01000027">
    <property type="protein sequence ID" value="KJL21302.1"/>
    <property type="molecule type" value="Genomic_DNA"/>
</dbReference>
<organism evidence="1 2">
    <name type="scientific">Microbacterium oxydans</name>
    <dbReference type="NCBI Taxonomy" id="82380"/>
    <lineage>
        <taxon>Bacteria</taxon>
        <taxon>Bacillati</taxon>
        <taxon>Actinomycetota</taxon>
        <taxon>Actinomycetes</taxon>
        <taxon>Micrococcales</taxon>
        <taxon>Microbacteriaceae</taxon>
        <taxon>Microbacterium</taxon>
    </lineage>
</organism>
<name>A0A0F0KK86_9MICO</name>
<dbReference type="PATRIC" id="fig|82380.10.peg.2330"/>